<comment type="similarity">
    <text evidence="2">Belongs to the serine/threonine dehydratase family.</text>
</comment>
<dbReference type="SUPFAM" id="SSF53686">
    <property type="entry name" value="Tryptophan synthase beta subunit-like PLP-dependent enzymes"/>
    <property type="match status" value="1"/>
</dbReference>
<dbReference type="CDD" id="cd01562">
    <property type="entry name" value="Thr-dehyd"/>
    <property type="match status" value="1"/>
</dbReference>
<dbReference type="InterPro" id="IPR050147">
    <property type="entry name" value="Ser/Thr_Dehydratase"/>
</dbReference>
<name>A0A1W1EBZ9_9ZZZZ</name>
<dbReference type="NCBIfam" id="TIGR01127">
    <property type="entry name" value="ilvA_1Cterm"/>
    <property type="match status" value="1"/>
</dbReference>
<dbReference type="PANTHER" id="PTHR48078">
    <property type="entry name" value="THREONINE DEHYDRATASE, MITOCHONDRIAL-RELATED"/>
    <property type="match status" value="1"/>
</dbReference>
<dbReference type="GO" id="GO:0009097">
    <property type="term" value="P:isoleucine biosynthetic process"/>
    <property type="evidence" value="ECO:0007669"/>
    <property type="project" value="TreeGrafter"/>
</dbReference>
<dbReference type="InterPro" id="IPR036052">
    <property type="entry name" value="TrpB-like_PALP_sf"/>
</dbReference>
<dbReference type="FunFam" id="3.40.50.1100:FF:000005">
    <property type="entry name" value="Threonine dehydratase catabolic"/>
    <property type="match status" value="1"/>
</dbReference>
<dbReference type="InterPro" id="IPR001926">
    <property type="entry name" value="TrpB-like_PALP"/>
</dbReference>
<dbReference type="InterPro" id="IPR044561">
    <property type="entry name" value="ACT_ThrD-II-like"/>
</dbReference>
<dbReference type="AlphaFoldDB" id="A0A1W1EBZ9"/>
<comment type="cofactor">
    <cofactor evidence="1">
        <name>pyridoxal 5'-phosphate</name>
        <dbReference type="ChEBI" id="CHEBI:597326"/>
    </cofactor>
</comment>
<dbReference type="PROSITE" id="PS00165">
    <property type="entry name" value="DEHYDRATASE_SER_THR"/>
    <property type="match status" value="1"/>
</dbReference>
<keyword evidence="5 7" id="KW-0456">Lyase</keyword>
<evidence type="ECO:0000256" key="4">
    <source>
        <dbReference type="ARBA" id="ARBA00022898"/>
    </source>
</evidence>
<reference evidence="7" key="1">
    <citation type="submission" date="2016-10" db="EMBL/GenBank/DDBJ databases">
        <authorList>
            <person name="de Groot N.N."/>
        </authorList>
    </citation>
    <scope>NUCLEOTIDE SEQUENCE</scope>
</reference>
<proteinExistence type="inferred from homology"/>
<organism evidence="7">
    <name type="scientific">hydrothermal vent metagenome</name>
    <dbReference type="NCBI Taxonomy" id="652676"/>
    <lineage>
        <taxon>unclassified sequences</taxon>
        <taxon>metagenomes</taxon>
        <taxon>ecological metagenomes</taxon>
    </lineage>
</organism>
<dbReference type="Pfam" id="PF00291">
    <property type="entry name" value="PALP"/>
    <property type="match status" value="1"/>
</dbReference>
<dbReference type="GO" id="GO:0030170">
    <property type="term" value="F:pyridoxal phosphate binding"/>
    <property type="evidence" value="ECO:0007669"/>
    <property type="project" value="InterPro"/>
</dbReference>
<evidence type="ECO:0000256" key="1">
    <source>
        <dbReference type="ARBA" id="ARBA00001933"/>
    </source>
</evidence>
<dbReference type="CDD" id="cd04886">
    <property type="entry name" value="ACT_ThrD-II-like"/>
    <property type="match status" value="1"/>
</dbReference>
<dbReference type="EMBL" id="FPKX01000008">
    <property type="protein sequence ID" value="SFZ97546.1"/>
    <property type="molecule type" value="Genomic_DNA"/>
</dbReference>
<evidence type="ECO:0000313" key="7">
    <source>
        <dbReference type="EMBL" id="SFZ97546.1"/>
    </source>
</evidence>
<dbReference type="GO" id="GO:0003941">
    <property type="term" value="F:L-serine ammonia-lyase activity"/>
    <property type="evidence" value="ECO:0007669"/>
    <property type="project" value="TreeGrafter"/>
</dbReference>
<dbReference type="EC" id="4.3.1.19" evidence="3"/>
<dbReference type="InterPro" id="IPR000634">
    <property type="entry name" value="Ser/Thr_deHydtase_PyrdxlP-BS"/>
</dbReference>
<gene>
    <name evidence="7" type="ORF">MNB_SV-5-510</name>
</gene>
<feature type="domain" description="Tryptophan synthase beta chain-like PALP" evidence="6">
    <location>
        <begin position="18"/>
        <end position="309"/>
    </location>
</feature>
<keyword evidence="4" id="KW-0663">Pyridoxal phosphate</keyword>
<dbReference type="FunFam" id="3.40.50.1100:FF:000007">
    <property type="entry name" value="L-threonine dehydratase catabolic TdcB"/>
    <property type="match status" value="1"/>
</dbReference>
<evidence type="ECO:0000259" key="6">
    <source>
        <dbReference type="Pfam" id="PF00291"/>
    </source>
</evidence>
<dbReference type="Gene3D" id="3.40.50.1100">
    <property type="match status" value="2"/>
</dbReference>
<dbReference type="GO" id="GO:0006565">
    <property type="term" value="P:L-serine catabolic process"/>
    <property type="evidence" value="ECO:0007669"/>
    <property type="project" value="TreeGrafter"/>
</dbReference>
<dbReference type="InterPro" id="IPR005789">
    <property type="entry name" value="Thr_deHydtase_catblc"/>
</dbReference>
<sequence length="408" mass="43384">MLDLNSIEKAHKRIVSVVNRTPFAYAPNLSEISGYEVYLKKENLQRTGAFKLRGAFNRIAALVEEAKDNGVELAGVVAASAGNHAQGVAFSAKHFGIDATIVMPESTPLTKVQGVKEFGAKVILHGTNYDEAYAYAVTFGEENKFVFVHPFTDDDVMSGQGTVTIEMFEDVDDLDAIVVPVGGGGLISGMSVAAKALNPEVKVIAVSAKGAPAMKKSYEAHTTIDSTSVRTIADGIAVRDTSPKTLEYILKNVDSFVGVSENEIAAAILFLLEKQKLLVEGAGSVGVAALLHGHIDLPKGSKVGIVLSGGNIDVTMLALIIEKGLVKSSRKMKLMVTLVDKPGALQAFTQILTTNGANIVQIGFDRTSTDLKFGDAHVSVALETKGVAHQESLRQKLSDGGFVFKEEH</sequence>
<dbReference type="GO" id="GO:0006567">
    <property type="term" value="P:L-threonine catabolic process"/>
    <property type="evidence" value="ECO:0007669"/>
    <property type="project" value="InterPro"/>
</dbReference>
<dbReference type="GO" id="GO:0004794">
    <property type="term" value="F:threonine deaminase activity"/>
    <property type="evidence" value="ECO:0007669"/>
    <property type="project" value="UniProtKB-EC"/>
</dbReference>
<accession>A0A1W1EBZ9</accession>
<evidence type="ECO:0000256" key="5">
    <source>
        <dbReference type="ARBA" id="ARBA00023239"/>
    </source>
</evidence>
<protein>
    <recommendedName>
        <fullName evidence="3">threonine ammonia-lyase</fullName>
        <ecNumber evidence="3">4.3.1.19</ecNumber>
    </recommendedName>
</protein>
<dbReference type="PANTHER" id="PTHR48078:SF6">
    <property type="entry name" value="L-THREONINE DEHYDRATASE CATABOLIC TDCB"/>
    <property type="match status" value="1"/>
</dbReference>
<evidence type="ECO:0000256" key="2">
    <source>
        <dbReference type="ARBA" id="ARBA00010869"/>
    </source>
</evidence>
<evidence type="ECO:0000256" key="3">
    <source>
        <dbReference type="ARBA" id="ARBA00012096"/>
    </source>
</evidence>